<comment type="caution">
    <text evidence="3">The sequence shown here is derived from an EMBL/GenBank/DDBJ whole genome shotgun (WGS) entry which is preliminary data.</text>
</comment>
<dbReference type="EMBL" id="MFKM01000019">
    <property type="protein sequence ID" value="OGG43252.1"/>
    <property type="molecule type" value="Genomic_DNA"/>
</dbReference>
<evidence type="ECO:0000313" key="4">
    <source>
        <dbReference type="Proteomes" id="UP000176633"/>
    </source>
</evidence>
<gene>
    <name evidence="3" type="ORF">A3G50_01200</name>
</gene>
<organism evidence="3 4">
    <name type="scientific">Candidatus Jorgensenbacteria bacterium RIFCSPLOWO2_12_FULL_42_11</name>
    <dbReference type="NCBI Taxonomy" id="1798473"/>
    <lineage>
        <taxon>Bacteria</taxon>
        <taxon>Candidatus Joergenseniibacteriota</taxon>
    </lineage>
</organism>
<evidence type="ECO:0000256" key="2">
    <source>
        <dbReference type="SAM" id="Phobius"/>
    </source>
</evidence>
<keyword evidence="2" id="KW-1133">Transmembrane helix</keyword>
<keyword evidence="2" id="KW-0472">Membrane</keyword>
<accession>A0A1F6C2J1</accession>
<name>A0A1F6C2J1_9BACT</name>
<feature type="compositionally biased region" description="Polar residues" evidence="1">
    <location>
        <begin position="31"/>
        <end position="40"/>
    </location>
</feature>
<evidence type="ECO:0000313" key="3">
    <source>
        <dbReference type="EMBL" id="OGG43252.1"/>
    </source>
</evidence>
<dbReference type="Proteomes" id="UP000176633">
    <property type="component" value="Unassembled WGS sequence"/>
</dbReference>
<dbReference type="AlphaFoldDB" id="A0A1F6C2J1"/>
<feature type="region of interest" description="Disordered" evidence="1">
    <location>
        <begin position="29"/>
        <end position="72"/>
    </location>
</feature>
<evidence type="ECO:0000256" key="1">
    <source>
        <dbReference type="SAM" id="MobiDB-lite"/>
    </source>
</evidence>
<dbReference type="STRING" id="1798473.A3G50_01200"/>
<reference evidence="3 4" key="1">
    <citation type="journal article" date="2016" name="Nat. Commun.">
        <title>Thousands of microbial genomes shed light on interconnected biogeochemical processes in an aquifer system.</title>
        <authorList>
            <person name="Anantharaman K."/>
            <person name="Brown C.T."/>
            <person name="Hug L.A."/>
            <person name="Sharon I."/>
            <person name="Castelle C.J."/>
            <person name="Probst A.J."/>
            <person name="Thomas B.C."/>
            <person name="Singh A."/>
            <person name="Wilkins M.J."/>
            <person name="Karaoz U."/>
            <person name="Brodie E.L."/>
            <person name="Williams K.H."/>
            <person name="Hubbard S.S."/>
            <person name="Banfield J.F."/>
        </authorList>
    </citation>
    <scope>NUCLEOTIDE SEQUENCE [LARGE SCALE GENOMIC DNA]</scope>
</reference>
<protein>
    <submittedName>
        <fullName evidence="3">Uncharacterized protein</fullName>
    </submittedName>
</protein>
<proteinExistence type="predicted"/>
<feature type="compositionally biased region" description="Low complexity" evidence="1">
    <location>
        <begin position="46"/>
        <end position="70"/>
    </location>
</feature>
<sequence>MKIYKKIFIGFVVVITVFGLVAFSFPVGNFSKPQPRSSSPEIEKNSAASLAPVAPVSTSSTSPATTSSVPNSWGASFEEMFGFSDLNKESDLLGKTGTGSSTGNAIDEIFKELNQ</sequence>
<keyword evidence="2" id="KW-0812">Transmembrane</keyword>
<feature type="transmembrane region" description="Helical" evidence="2">
    <location>
        <begin position="7"/>
        <end position="27"/>
    </location>
</feature>